<accession>A0A0A9B2L6</accession>
<protein>
    <submittedName>
        <fullName evidence="1">Uncharacterized protein</fullName>
    </submittedName>
</protein>
<name>A0A0A9B2L6_ARUDO</name>
<sequence>MDEGPLVPLACKPASLIC</sequence>
<dbReference type="AlphaFoldDB" id="A0A0A9B2L6"/>
<dbReference type="EMBL" id="GBRH01241502">
    <property type="protein sequence ID" value="JAD56393.1"/>
    <property type="molecule type" value="Transcribed_RNA"/>
</dbReference>
<reference evidence="1" key="2">
    <citation type="journal article" date="2015" name="Data Brief">
        <title>Shoot transcriptome of the giant reed, Arundo donax.</title>
        <authorList>
            <person name="Barrero R.A."/>
            <person name="Guerrero F.D."/>
            <person name="Moolhuijzen P."/>
            <person name="Goolsby J.A."/>
            <person name="Tidwell J."/>
            <person name="Bellgard S.E."/>
            <person name="Bellgard M.I."/>
        </authorList>
    </citation>
    <scope>NUCLEOTIDE SEQUENCE</scope>
    <source>
        <tissue evidence="1">Shoot tissue taken approximately 20 cm above the soil surface</tissue>
    </source>
</reference>
<evidence type="ECO:0000313" key="1">
    <source>
        <dbReference type="EMBL" id="JAD56393.1"/>
    </source>
</evidence>
<organism evidence="1">
    <name type="scientific">Arundo donax</name>
    <name type="common">Giant reed</name>
    <name type="synonym">Donax arundinaceus</name>
    <dbReference type="NCBI Taxonomy" id="35708"/>
    <lineage>
        <taxon>Eukaryota</taxon>
        <taxon>Viridiplantae</taxon>
        <taxon>Streptophyta</taxon>
        <taxon>Embryophyta</taxon>
        <taxon>Tracheophyta</taxon>
        <taxon>Spermatophyta</taxon>
        <taxon>Magnoliopsida</taxon>
        <taxon>Liliopsida</taxon>
        <taxon>Poales</taxon>
        <taxon>Poaceae</taxon>
        <taxon>PACMAD clade</taxon>
        <taxon>Arundinoideae</taxon>
        <taxon>Arundineae</taxon>
        <taxon>Arundo</taxon>
    </lineage>
</organism>
<proteinExistence type="predicted"/>
<reference evidence="1" key="1">
    <citation type="submission" date="2014-09" db="EMBL/GenBank/DDBJ databases">
        <authorList>
            <person name="Magalhaes I.L.F."/>
            <person name="Oliveira U."/>
            <person name="Santos F.R."/>
            <person name="Vidigal T.H.D.A."/>
            <person name="Brescovit A.D."/>
            <person name="Santos A.J."/>
        </authorList>
    </citation>
    <scope>NUCLEOTIDE SEQUENCE</scope>
    <source>
        <tissue evidence="1">Shoot tissue taken approximately 20 cm above the soil surface</tissue>
    </source>
</reference>